<name>A0AAD9UP22_9APIC</name>
<feature type="domain" description="HTH myb-type" evidence="4">
    <location>
        <begin position="407"/>
        <end position="464"/>
    </location>
</feature>
<evidence type="ECO:0000256" key="1">
    <source>
        <dbReference type="SAM" id="MobiDB-lite"/>
    </source>
</evidence>
<keyword evidence="2" id="KW-0472">Membrane</keyword>
<feature type="domain" description="Myb-like" evidence="3">
    <location>
        <begin position="407"/>
        <end position="460"/>
    </location>
</feature>
<evidence type="ECO:0000259" key="3">
    <source>
        <dbReference type="PROSITE" id="PS50090"/>
    </source>
</evidence>
<dbReference type="PROSITE" id="PS50090">
    <property type="entry name" value="MYB_LIKE"/>
    <property type="match status" value="1"/>
</dbReference>
<proteinExistence type="predicted"/>
<dbReference type="Gene3D" id="1.10.246.220">
    <property type="match status" value="1"/>
</dbReference>
<evidence type="ECO:0000313" key="5">
    <source>
        <dbReference type="EMBL" id="KAK2196658.1"/>
    </source>
</evidence>
<evidence type="ECO:0000256" key="2">
    <source>
        <dbReference type="SAM" id="Phobius"/>
    </source>
</evidence>
<reference evidence="5" key="1">
    <citation type="journal article" date="2023" name="Nat. Microbiol.">
        <title>Babesia duncani multi-omics identifies virulence factors and drug targets.</title>
        <authorList>
            <person name="Singh P."/>
            <person name="Lonardi S."/>
            <person name="Liang Q."/>
            <person name="Vydyam P."/>
            <person name="Khabirova E."/>
            <person name="Fang T."/>
            <person name="Gihaz S."/>
            <person name="Thekkiniath J."/>
            <person name="Munshi M."/>
            <person name="Abel S."/>
            <person name="Ciampossin L."/>
            <person name="Batugedara G."/>
            <person name="Gupta M."/>
            <person name="Lu X.M."/>
            <person name="Lenz T."/>
            <person name="Chakravarty S."/>
            <person name="Cornillot E."/>
            <person name="Hu Y."/>
            <person name="Ma W."/>
            <person name="Gonzalez L.M."/>
            <person name="Sanchez S."/>
            <person name="Estrada K."/>
            <person name="Sanchez-Flores A."/>
            <person name="Montero E."/>
            <person name="Harb O.S."/>
            <person name="Le Roch K.G."/>
            <person name="Mamoun C.B."/>
        </authorList>
    </citation>
    <scope>NUCLEOTIDE SEQUENCE</scope>
    <source>
        <strain evidence="5">WA1</strain>
    </source>
</reference>
<dbReference type="SUPFAM" id="SSF46689">
    <property type="entry name" value="Homeodomain-like"/>
    <property type="match status" value="1"/>
</dbReference>
<dbReference type="EMBL" id="JALLKP010000002">
    <property type="protein sequence ID" value="KAK2196658.1"/>
    <property type="molecule type" value="Genomic_DNA"/>
</dbReference>
<dbReference type="CDD" id="cd11660">
    <property type="entry name" value="SANT_TRF"/>
    <property type="match status" value="1"/>
</dbReference>
<dbReference type="InterPro" id="IPR009057">
    <property type="entry name" value="Homeodomain-like_sf"/>
</dbReference>
<feature type="region of interest" description="Disordered" evidence="1">
    <location>
        <begin position="348"/>
        <end position="376"/>
    </location>
</feature>
<sequence>MVNANDLDKGEAHGTLQKMTSLSLLHLDVKIFLLLLNPDWLSQCTCAIALGKGSKSFLDILDISDKLKKSEGIRFYLWLDYLRKSWLSMSVLHVYKTIGSYEKGYIHDFSYSMQLLRDHFQFPDCLNDDKCYILESLVKILIKQEFMLHMLSQNGICNLRILLVALIFISINVGCVCFSTTSLTSVIVEFSVLSLEAIFLTVRMIRVYLCGKYGNKSSRLDEIYTRCCNLKNEIVLDLFRHVTPDLEHFIPILCDFCSEANNIAEHPKLMNMFSKLPVYPVNCRISLWRIRIWNSINKVITPKNAKMEINLSKKNDFYKYQKRSPGQEPISQQKEEPITYPTSWYKRVSQPNKKPDIKGAIGKISKSSKKRRSINDIDTEQQEMIDFKPVTPIKPEQCGVHANFPKKKTKKYNRWDDKDVQALVNGVNEFKIGNWAKIAIECFEGSKTGMQLKDKWANLQRYNHVELKDQKWELVK</sequence>
<dbReference type="SMART" id="SM00717">
    <property type="entry name" value="SANT"/>
    <property type="match status" value="1"/>
</dbReference>
<protein>
    <submittedName>
        <fullName evidence="5">Bifunctional SANT-Myb domain/Myb domain/Homeobox-like domain superfamily</fullName>
    </submittedName>
</protein>
<dbReference type="GeneID" id="94336205"/>
<evidence type="ECO:0000313" key="6">
    <source>
        <dbReference type="Proteomes" id="UP001214638"/>
    </source>
</evidence>
<organism evidence="5 6">
    <name type="scientific">Babesia duncani</name>
    <dbReference type="NCBI Taxonomy" id="323732"/>
    <lineage>
        <taxon>Eukaryota</taxon>
        <taxon>Sar</taxon>
        <taxon>Alveolata</taxon>
        <taxon>Apicomplexa</taxon>
        <taxon>Aconoidasida</taxon>
        <taxon>Piroplasmida</taxon>
        <taxon>Babesiidae</taxon>
        <taxon>Babesia</taxon>
    </lineage>
</organism>
<dbReference type="AlphaFoldDB" id="A0AAD9UP22"/>
<dbReference type="RefSeq" id="XP_067803500.1">
    <property type="nucleotide sequence ID" value="XM_067946936.1"/>
</dbReference>
<feature type="transmembrane region" description="Helical" evidence="2">
    <location>
        <begin position="159"/>
        <end position="181"/>
    </location>
</feature>
<dbReference type="InterPro" id="IPR017930">
    <property type="entry name" value="Myb_dom"/>
</dbReference>
<evidence type="ECO:0000259" key="4">
    <source>
        <dbReference type="PROSITE" id="PS51294"/>
    </source>
</evidence>
<dbReference type="InterPro" id="IPR001005">
    <property type="entry name" value="SANT/Myb"/>
</dbReference>
<keyword evidence="6" id="KW-1185">Reference proteome</keyword>
<dbReference type="Proteomes" id="UP001214638">
    <property type="component" value="Unassembled WGS sequence"/>
</dbReference>
<keyword evidence="2" id="KW-0812">Transmembrane</keyword>
<dbReference type="PROSITE" id="PS51294">
    <property type="entry name" value="HTH_MYB"/>
    <property type="match status" value="1"/>
</dbReference>
<accession>A0AAD9UP22</accession>
<gene>
    <name evidence="5" type="ORF">BdWA1_001907</name>
</gene>
<dbReference type="KEGG" id="bdw:94336205"/>
<keyword evidence="2" id="KW-1133">Transmembrane helix</keyword>
<comment type="caution">
    <text evidence="5">The sequence shown here is derived from an EMBL/GenBank/DDBJ whole genome shotgun (WGS) entry which is preliminary data.</text>
</comment>